<feature type="transmembrane region" description="Helical" evidence="1">
    <location>
        <begin position="21"/>
        <end position="40"/>
    </location>
</feature>
<keyword evidence="1" id="KW-0812">Transmembrane</keyword>
<organism evidence="2 3">
    <name type="scientific">Hymenobacter rigui</name>
    <dbReference type="NCBI Taxonomy" id="334424"/>
    <lineage>
        <taxon>Bacteria</taxon>
        <taxon>Pseudomonadati</taxon>
        <taxon>Bacteroidota</taxon>
        <taxon>Cytophagia</taxon>
        <taxon>Cytophagales</taxon>
        <taxon>Hymenobacteraceae</taxon>
        <taxon>Hymenobacter</taxon>
    </lineage>
</organism>
<feature type="transmembrane region" description="Helical" evidence="1">
    <location>
        <begin position="296"/>
        <end position="317"/>
    </location>
</feature>
<reference evidence="2 3" key="1">
    <citation type="submission" date="2018-12" db="EMBL/GenBank/DDBJ databases">
        <authorList>
            <person name="Feng G."/>
            <person name="Zhu H."/>
        </authorList>
    </citation>
    <scope>NUCLEOTIDE SEQUENCE [LARGE SCALE GENOMIC DNA]</scope>
    <source>
        <strain evidence="2 3">KCTC 12533</strain>
    </source>
</reference>
<dbReference type="AlphaFoldDB" id="A0A428KWV1"/>
<dbReference type="Proteomes" id="UP000273500">
    <property type="component" value="Unassembled WGS sequence"/>
</dbReference>
<gene>
    <name evidence="2" type="ORF">EI291_02275</name>
</gene>
<keyword evidence="1" id="KW-0472">Membrane</keyword>
<comment type="caution">
    <text evidence="2">The sequence shown here is derived from an EMBL/GenBank/DDBJ whole genome shotgun (WGS) entry which is preliminary data.</text>
</comment>
<proteinExistence type="predicted"/>
<feature type="transmembrane region" description="Helical" evidence="1">
    <location>
        <begin position="265"/>
        <end position="284"/>
    </location>
</feature>
<evidence type="ECO:0008006" key="4">
    <source>
        <dbReference type="Google" id="ProtNLM"/>
    </source>
</evidence>
<dbReference type="RefSeq" id="WP_125417640.1">
    <property type="nucleotide sequence ID" value="NZ_RWIT01000001.1"/>
</dbReference>
<keyword evidence="3" id="KW-1185">Reference proteome</keyword>
<feature type="transmembrane region" description="Helical" evidence="1">
    <location>
        <begin position="179"/>
        <end position="197"/>
    </location>
</feature>
<dbReference type="EMBL" id="RWIT01000001">
    <property type="protein sequence ID" value="RSK51162.1"/>
    <property type="molecule type" value="Genomic_DNA"/>
</dbReference>
<sequence>MPLSTATTTEYSYGTAKGWRIFLYLLVPPLIVVMLILPFLMTEEGWNGITIGFGILGWGLALFFVYGLVETYKARHIFSEQSIRYKGALRRKELPLEAVRGYRADDKYTYIVPVSNAYPSIRIGYTSEGYKEIQLWLAERFPNLDVQQQELEAQEILQDETLGRSVPEREEKLAQARQVARVLNTLAWAVAAWLFFYPKPYDVAVQASLGLPPVAALALLWYQGLLRADERKDSAYPALGSALFIPAVALMLRVLLDFELLDYSAAWQLAAAVAVLFGGVLAYGNRRFIKLPASRWGAVATVFFCALVYGYSAVVAINCVFDEATPRVYAANVISKHISSGKTTTYYLKVGAWGPRTAPEDVTVTEETYDQTMPGDSVRVYQFPGRLAMPWFTVSE</sequence>
<keyword evidence="1" id="KW-1133">Transmembrane helix</keyword>
<evidence type="ECO:0000256" key="1">
    <source>
        <dbReference type="SAM" id="Phobius"/>
    </source>
</evidence>
<accession>A0A428KWV1</accession>
<feature type="transmembrane region" description="Helical" evidence="1">
    <location>
        <begin position="234"/>
        <end position="253"/>
    </location>
</feature>
<protein>
    <recommendedName>
        <fullName evidence="4">DUF3592 domain-containing protein</fullName>
    </recommendedName>
</protein>
<feature type="transmembrane region" description="Helical" evidence="1">
    <location>
        <begin position="203"/>
        <end position="222"/>
    </location>
</feature>
<evidence type="ECO:0000313" key="2">
    <source>
        <dbReference type="EMBL" id="RSK51162.1"/>
    </source>
</evidence>
<evidence type="ECO:0000313" key="3">
    <source>
        <dbReference type="Proteomes" id="UP000273500"/>
    </source>
</evidence>
<name>A0A428KWV1_9BACT</name>
<feature type="transmembrane region" description="Helical" evidence="1">
    <location>
        <begin position="46"/>
        <end position="69"/>
    </location>
</feature>
<dbReference type="OrthoDB" id="5936019at2"/>